<keyword evidence="5" id="KW-0378">Hydrolase</keyword>
<evidence type="ECO:0000256" key="7">
    <source>
        <dbReference type="SAM" id="MobiDB-lite"/>
    </source>
</evidence>
<evidence type="ECO:0000256" key="6">
    <source>
        <dbReference type="ARBA" id="ARBA00022807"/>
    </source>
</evidence>
<dbReference type="Proteomes" id="UP000279259">
    <property type="component" value="Unassembled WGS sequence"/>
</dbReference>
<evidence type="ECO:0000256" key="4">
    <source>
        <dbReference type="ARBA" id="ARBA00022786"/>
    </source>
</evidence>
<feature type="domain" description="OTU" evidence="8">
    <location>
        <begin position="138"/>
        <end position="350"/>
    </location>
</feature>
<keyword evidence="4" id="KW-0833">Ubl conjugation pathway</keyword>
<dbReference type="InterPro" id="IPR003323">
    <property type="entry name" value="OTU_dom"/>
</dbReference>
<dbReference type="Gene3D" id="1.20.1300.20">
    <property type="entry name" value="Peptidase C65 Otubain, subdomain 2"/>
    <property type="match status" value="1"/>
</dbReference>
<dbReference type="AlphaFoldDB" id="A0A427YL87"/>
<evidence type="ECO:0000313" key="9">
    <source>
        <dbReference type="EMBL" id="RSH91819.1"/>
    </source>
</evidence>
<keyword evidence="10" id="KW-1185">Reference proteome</keyword>
<protein>
    <recommendedName>
        <fullName evidence="2">ubiquitinyl hydrolase 1</fullName>
        <ecNumber evidence="2">3.4.19.12</ecNumber>
    </recommendedName>
</protein>
<evidence type="ECO:0000256" key="1">
    <source>
        <dbReference type="ARBA" id="ARBA00000707"/>
    </source>
</evidence>
<dbReference type="GO" id="GO:0043130">
    <property type="term" value="F:ubiquitin binding"/>
    <property type="evidence" value="ECO:0007669"/>
    <property type="project" value="TreeGrafter"/>
</dbReference>
<dbReference type="InterPro" id="IPR038765">
    <property type="entry name" value="Papain-like_cys_pep_sf"/>
</dbReference>
<reference evidence="9 10" key="1">
    <citation type="submission" date="2018-11" db="EMBL/GenBank/DDBJ databases">
        <title>Genome sequence of Saitozyma podzolica DSM 27192.</title>
        <authorList>
            <person name="Aliyu H."/>
            <person name="Gorte O."/>
            <person name="Ochsenreither K."/>
        </authorList>
    </citation>
    <scope>NUCLEOTIDE SEQUENCE [LARGE SCALE GENOMIC DNA]</scope>
    <source>
        <strain evidence="9 10">DSM 27192</strain>
    </source>
</reference>
<dbReference type="EMBL" id="RSCD01000007">
    <property type="protein sequence ID" value="RSH91819.1"/>
    <property type="molecule type" value="Genomic_DNA"/>
</dbReference>
<evidence type="ECO:0000259" key="8">
    <source>
        <dbReference type="PROSITE" id="PS50802"/>
    </source>
</evidence>
<dbReference type="InterPro" id="IPR042468">
    <property type="entry name" value="Peptidase_C65_otubain_sub1"/>
</dbReference>
<dbReference type="EC" id="3.4.19.12" evidence="2"/>
<organism evidence="9 10">
    <name type="scientific">Saitozyma podzolica</name>
    <dbReference type="NCBI Taxonomy" id="1890683"/>
    <lineage>
        <taxon>Eukaryota</taxon>
        <taxon>Fungi</taxon>
        <taxon>Dikarya</taxon>
        <taxon>Basidiomycota</taxon>
        <taxon>Agaricomycotina</taxon>
        <taxon>Tremellomycetes</taxon>
        <taxon>Tremellales</taxon>
        <taxon>Trimorphomycetaceae</taxon>
        <taxon>Saitozyma</taxon>
    </lineage>
</organism>
<dbReference type="GO" id="GO:0006508">
    <property type="term" value="P:proteolysis"/>
    <property type="evidence" value="ECO:0007669"/>
    <property type="project" value="UniProtKB-KW"/>
</dbReference>
<keyword evidence="3" id="KW-0645">Protease</keyword>
<accession>A0A427YL87</accession>
<dbReference type="PROSITE" id="PS50802">
    <property type="entry name" value="OTU"/>
    <property type="match status" value="1"/>
</dbReference>
<name>A0A427YL87_9TREE</name>
<dbReference type="OrthoDB" id="18915at2759"/>
<dbReference type="PANTHER" id="PTHR12931">
    <property type="entry name" value="UBIQUITIN THIOLESTERASE PROTEIN OTUB"/>
    <property type="match status" value="1"/>
</dbReference>
<dbReference type="STRING" id="1890683.A0A427YL87"/>
<dbReference type="GO" id="GO:0005634">
    <property type="term" value="C:nucleus"/>
    <property type="evidence" value="ECO:0007669"/>
    <property type="project" value="TreeGrafter"/>
</dbReference>
<dbReference type="Pfam" id="PF10275">
    <property type="entry name" value="Peptidase_C65"/>
    <property type="match status" value="1"/>
</dbReference>
<dbReference type="PANTHER" id="PTHR12931:SF15">
    <property type="entry name" value="UBIQUITIN THIOESTERASE OTUBAIN-LIKE"/>
    <property type="match status" value="1"/>
</dbReference>
<dbReference type="InterPro" id="IPR019400">
    <property type="entry name" value="Peptidase_C65_otubain"/>
</dbReference>
<evidence type="ECO:0000256" key="3">
    <source>
        <dbReference type="ARBA" id="ARBA00022670"/>
    </source>
</evidence>
<dbReference type="InterPro" id="IPR042467">
    <property type="entry name" value="Peptidase_C65_otubain_sub2"/>
</dbReference>
<dbReference type="GO" id="GO:0071108">
    <property type="term" value="P:protein K48-linked deubiquitination"/>
    <property type="evidence" value="ECO:0007669"/>
    <property type="project" value="TreeGrafter"/>
</dbReference>
<evidence type="ECO:0000256" key="5">
    <source>
        <dbReference type="ARBA" id="ARBA00022801"/>
    </source>
</evidence>
<gene>
    <name evidence="9" type="ORF">EHS25_009189</name>
</gene>
<comment type="caution">
    <text evidence="9">The sequence shown here is derived from an EMBL/GenBank/DDBJ whole genome shotgun (WGS) entry which is preliminary data.</text>
</comment>
<proteinExistence type="predicted"/>
<evidence type="ECO:0000313" key="10">
    <source>
        <dbReference type="Proteomes" id="UP000279259"/>
    </source>
</evidence>
<feature type="region of interest" description="Disordered" evidence="7">
    <location>
        <begin position="1"/>
        <end position="77"/>
    </location>
</feature>
<dbReference type="SUPFAM" id="SSF54001">
    <property type="entry name" value="Cysteine proteinases"/>
    <property type="match status" value="1"/>
</dbReference>
<comment type="catalytic activity">
    <reaction evidence="1">
        <text>Thiol-dependent hydrolysis of ester, thioester, amide, peptide and isopeptide bonds formed by the C-terminal Gly of ubiquitin (a 76-residue protein attached to proteins as an intracellular targeting signal).</text>
        <dbReference type="EC" id="3.4.19.12"/>
    </reaction>
</comment>
<dbReference type="Gene3D" id="3.30.200.60">
    <property type="entry name" value="Peptidase C65 Otubain, subdomain 1"/>
    <property type="match status" value="1"/>
</dbReference>
<sequence length="359" mass="39857">MTRDLTDTTSHPDPPPPKKARTELSEMPADSVPSDSTGGVVPHDVPPESSEVRPEVPPAGNAETSGTAPRVIDENTDMTTLTDQEIMRLMEGMGHAQDAMTKPLISTPVPLKVIRDEYERGSPQVLKKLDWLQEKGWDQVWRARGDGDCFYRSFTLAYLLRILHDPEPALAANLAFDAIQRALPAMQQAGFDPDLYEEFLAPLLELVRSFAPENEEAEIPTEWALVQSLQDPERSNCIVVALRLITSAYIRSHVDLFSPFLLSPTTFLPLTTDDFCRQEVEPCGKEADHAQIMALAEALEIGIRIAYLDRSEVGSGDVINWVEFGKATAEEDKPLTLLYRPGHYDVLAKDVLPTNIPDV</sequence>
<evidence type="ECO:0000256" key="2">
    <source>
        <dbReference type="ARBA" id="ARBA00012759"/>
    </source>
</evidence>
<dbReference type="CDD" id="cd22749">
    <property type="entry name" value="Otubain_C65"/>
    <property type="match status" value="1"/>
</dbReference>
<dbReference type="GO" id="GO:0004843">
    <property type="term" value="F:cysteine-type deubiquitinase activity"/>
    <property type="evidence" value="ECO:0007669"/>
    <property type="project" value="UniProtKB-EC"/>
</dbReference>
<keyword evidence="6" id="KW-0788">Thiol protease</keyword>